<feature type="region of interest" description="Disordered" evidence="1">
    <location>
        <begin position="1"/>
        <end position="34"/>
    </location>
</feature>
<keyword evidence="3" id="KW-1185">Reference proteome</keyword>
<feature type="compositionally biased region" description="Basic and acidic residues" evidence="1">
    <location>
        <begin position="417"/>
        <end position="448"/>
    </location>
</feature>
<feature type="compositionally biased region" description="Acidic residues" evidence="1">
    <location>
        <begin position="168"/>
        <end position="187"/>
    </location>
</feature>
<dbReference type="Proteomes" id="UP001212841">
    <property type="component" value="Unassembled WGS sequence"/>
</dbReference>
<feature type="compositionally biased region" description="Basic and acidic residues" evidence="1">
    <location>
        <begin position="544"/>
        <end position="559"/>
    </location>
</feature>
<sequence length="582" mass="65001">MSSEPDGQTTLTRQSIKSPQQTPAKKVQTPNTPPHDGQIWFKCFLGSKSQILILPPPINFSTHFLPGVINQFYPHAAPSIRRDDAVPEPLKTASDTPAPGSSFLFDNNAGSETYRFQMWYLDGDGDRNRLSSQDELETAMDLFVKLRRSFVHVFCKVEEVGRKKAEVEVEGDGEEVEEEDDGEDIVVEDPSAAKVSEDRGIKSPPFSTPIRSPPNQPSNVRSPPARTPKVLSPTARTSNIQSPTARTPNILSPPARSPNIRSPPVTKDDDNQEERKKLDDRKTSKKSEPSIERRPSTNALAEESPPAQTSRKSIPSLDKDKDDSKPPPKTPQLDHFLEEKLPQPDKRSHEPNPLSPARSPPPSVESPPQQKQKDCGPSRLKSPATDLSEDKPSKIAPQSNPSKRGQREDVISPDSKNLLERNGRLKPAVNEEKREEKASLIDEVKEPTQHTQQPLRRRDRETERKEEESSDEGGTKYMKRGPGKSREEAAPEPSRNTDSRPGEPHVEKGRVKEEKLKAEKGPKRRSVSDYTHREAEPHPAPPKQSDHPKGAKANGEKKLATNQYSFMERMESPDAEATHNRD</sequence>
<feature type="region of interest" description="Disordered" evidence="1">
    <location>
        <begin position="168"/>
        <end position="582"/>
    </location>
</feature>
<feature type="compositionally biased region" description="Polar residues" evidence="1">
    <location>
        <begin position="234"/>
        <end position="250"/>
    </location>
</feature>
<accession>A0AAD5S994</accession>
<gene>
    <name evidence="2" type="ORF">HK097_003993</name>
</gene>
<dbReference type="AlphaFoldDB" id="A0AAD5S994"/>
<name>A0AAD5S994_9FUNG</name>
<proteinExistence type="predicted"/>
<feature type="compositionally biased region" description="Basic and acidic residues" evidence="1">
    <location>
        <begin position="335"/>
        <end position="350"/>
    </location>
</feature>
<feature type="compositionally biased region" description="Basic and acidic residues" evidence="1">
    <location>
        <begin position="568"/>
        <end position="582"/>
    </location>
</feature>
<feature type="compositionally biased region" description="Polar residues" evidence="1">
    <location>
        <begin position="1"/>
        <end position="23"/>
    </location>
</feature>
<comment type="caution">
    <text evidence="2">The sequence shown here is derived from an EMBL/GenBank/DDBJ whole genome shotgun (WGS) entry which is preliminary data.</text>
</comment>
<feature type="compositionally biased region" description="Basic and acidic residues" evidence="1">
    <location>
        <begin position="484"/>
        <end position="537"/>
    </location>
</feature>
<reference evidence="2" key="1">
    <citation type="submission" date="2020-05" db="EMBL/GenBank/DDBJ databases">
        <title>Phylogenomic resolution of chytrid fungi.</title>
        <authorList>
            <person name="Stajich J.E."/>
            <person name="Amses K."/>
            <person name="Simmons R."/>
            <person name="Seto K."/>
            <person name="Myers J."/>
            <person name="Bonds A."/>
            <person name="Quandt C.A."/>
            <person name="Barry K."/>
            <person name="Liu P."/>
            <person name="Grigoriev I."/>
            <person name="Longcore J.E."/>
            <person name="James T.Y."/>
        </authorList>
    </citation>
    <scope>NUCLEOTIDE SEQUENCE</scope>
    <source>
        <strain evidence="2">JEL0318</strain>
    </source>
</reference>
<protein>
    <submittedName>
        <fullName evidence="2">Uncharacterized protein</fullName>
    </submittedName>
</protein>
<organism evidence="2 3">
    <name type="scientific">Rhizophlyctis rosea</name>
    <dbReference type="NCBI Taxonomy" id="64517"/>
    <lineage>
        <taxon>Eukaryota</taxon>
        <taxon>Fungi</taxon>
        <taxon>Fungi incertae sedis</taxon>
        <taxon>Chytridiomycota</taxon>
        <taxon>Chytridiomycota incertae sedis</taxon>
        <taxon>Chytridiomycetes</taxon>
        <taxon>Rhizophlyctidales</taxon>
        <taxon>Rhizophlyctidaceae</taxon>
        <taxon>Rhizophlyctis</taxon>
    </lineage>
</organism>
<feature type="compositionally biased region" description="Basic and acidic residues" evidence="1">
    <location>
        <begin position="456"/>
        <end position="467"/>
    </location>
</feature>
<evidence type="ECO:0000313" key="3">
    <source>
        <dbReference type="Proteomes" id="UP001212841"/>
    </source>
</evidence>
<feature type="non-terminal residue" evidence="2">
    <location>
        <position position="1"/>
    </location>
</feature>
<dbReference type="EMBL" id="JADGJD010001993">
    <property type="protein sequence ID" value="KAJ3035891.1"/>
    <property type="molecule type" value="Genomic_DNA"/>
</dbReference>
<feature type="compositionally biased region" description="Basic and acidic residues" evidence="1">
    <location>
        <begin position="317"/>
        <end position="326"/>
    </location>
</feature>
<evidence type="ECO:0000256" key="1">
    <source>
        <dbReference type="SAM" id="MobiDB-lite"/>
    </source>
</evidence>
<feature type="compositionally biased region" description="Basic and acidic residues" evidence="1">
    <location>
        <begin position="266"/>
        <end position="295"/>
    </location>
</feature>
<dbReference type="SUPFAM" id="SSF54277">
    <property type="entry name" value="CAD &amp; PB1 domains"/>
    <property type="match status" value="1"/>
</dbReference>
<evidence type="ECO:0000313" key="2">
    <source>
        <dbReference type="EMBL" id="KAJ3035891.1"/>
    </source>
</evidence>